<dbReference type="EMBL" id="JAGFNK010000053">
    <property type="protein sequence ID" value="KAI9509927.1"/>
    <property type="molecule type" value="Genomic_DNA"/>
</dbReference>
<organism evidence="1 2">
    <name type="scientific">Russula earlei</name>
    <dbReference type="NCBI Taxonomy" id="71964"/>
    <lineage>
        <taxon>Eukaryota</taxon>
        <taxon>Fungi</taxon>
        <taxon>Dikarya</taxon>
        <taxon>Basidiomycota</taxon>
        <taxon>Agaricomycotina</taxon>
        <taxon>Agaricomycetes</taxon>
        <taxon>Russulales</taxon>
        <taxon>Russulaceae</taxon>
        <taxon>Russula</taxon>
    </lineage>
</organism>
<sequence>MHPINVPALILTFLCIVVAALHESDVGIVDWHQPLVGLPLTSSPSTALSFQIKTGQSPTEALLLTATDSNVLAALHASNGSLAWRFIYQPTDRIVHYRRHKETVVALSGPGGIMIRRFDYATGQLVLEKRLHAPHEGHRPDRGDFGTSTALAFMEKSQDLIALTCGRTVQRVGESGKILWVWEAPINTVSVNYAKLVTTPSAVYVIGLEKSFSSYTLRVTSLSSSTGEVLSSVNIPSSIVNGSSTMFTLSSDTSTVDPRVVWLEAGAIHSVSLVPSLTDRPTAIQGSGYKKMIDIGLENKGIFIALKADDTGRVFRLSTDKGILEVIWEFADSAKSDRYAESLYVGGLDGAGFPYIGRIVWSFVLSKATAHVYAPHMAARKGLLSGFTFDFDTSTHGIISHVALHTAYVKELDLLPYLALTTTTGAIQLWRGDIVQWTREEGLSRLQVAEMVELPERKIIAAHIVDQDETMSDRIRRQLADVKGLPRYILHFIRRFATNSYASTHQRTVPASMTTSAFGPLARDAFGFRQVIVAANDLGKVYGLDSSSGAVLWSRILSFGSAVHVGAQITPVKIFVLRTVAHSGVPEVVLVTQRHAANGRVDTVIFHVNAFTGDDLSERSSTNTVLQGVDIISGPLSGAFPLPGINKAVMLLDESLNVYFYPETFTTDEREFAKIVSKLNVALPTSRAGQPQLTGHHFSTTERGRATAFATWASSFPLEERIFSIISRPSGPIASLGNVLGNRTTLYKYLNAHLVAVTTVSPTTCGVYVLDAAKGNILYHASIGSGEGERRCDLHATFVENWLVYVYWDAQYQGVETTKGHRLVTVELYEGALPDDKTRSLELSSYSNRSLAITTIEQSYIFPHAITSITTTSTKHGVSTKDIIVANENGQIQSFPRLLLNPRRTKDKPTAEDQEEWLVQYDPVLPDDTRRVLSHNYYVAKVRRILTAPTLLESTSIIFAYGLDLFCTRMAPSGTFDVLNETFNKAQLVFTICGLAIAIVATRPMMRRKRIREKWYQ</sequence>
<proteinExistence type="predicted"/>
<name>A0ACC0UGF8_9AGAM</name>
<protein>
    <submittedName>
        <fullName evidence="1">DUF1620-domain-containing protein</fullName>
    </submittedName>
</protein>
<comment type="caution">
    <text evidence="1">The sequence shown here is derived from an EMBL/GenBank/DDBJ whole genome shotgun (WGS) entry which is preliminary data.</text>
</comment>
<reference evidence="1" key="1">
    <citation type="submission" date="2021-03" db="EMBL/GenBank/DDBJ databases">
        <title>Evolutionary priming and transition to the ectomycorrhizal habit in an iconic lineage of mushroom-forming fungi: is preadaptation a requirement?</title>
        <authorList>
            <consortium name="DOE Joint Genome Institute"/>
            <person name="Looney B.P."/>
            <person name="Miyauchi S."/>
            <person name="Morin E."/>
            <person name="Drula E."/>
            <person name="Courty P.E."/>
            <person name="Chicoki N."/>
            <person name="Fauchery L."/>
            <person name="Kohler A."/>
            <person name="Kuo A."/>
            <person name="LaButti K."/>
            <person name="Pangilinan J."/>
            <person name="Lipzen A."/>
            <person name="Riley R."/>
            <person name="Andreopoulos W."/>
            <person name="He G."/>
            <person name="Johnson J."/>
            <person name="Barry K.W."/>
            <person name="Grigoriev I.V."/>
            <person name="Nagy L."/>
            <person name="Hibbett D."/>
            <person name="Henrissat B."/>
            <person name="Matheny P.B."/>
            <person name="Labbe J."/>
            <person name="Martin A.F."/>
        </authorList>
    </citation>
    <scope>NUCLEOTIDE SEQUENCE</scope>
    <source>
        <strain evidence="1">BPL698</strain>
    </source>
</reference>
<accession>A0ACC0UGF8</accession>
<dbReference type="Proteomes" id="UP001207468">
    <property type="component" value="Unassembled WGS sequence"/>
</dbReference>
<evidence type="ECO:0000313" key="2">
    <source>
        <dbReference type="Proteomes" id="UP001207468"/>
    </source>
</evidence>
<gene>
    <name evidence="1" type="ORF">F5148DRAFT_1183980</name>
</gene>
<keyword evidence="2" id="KW-1185">Reference proteome</keyword>
<evidence type="ECO:0000313" key="1">
    <source>
        <dbReference type="EMBL" id="KAI9509927.1"/>
    </source>
</evidence>